<name>Q3A3J4_SYNC1</name>
<keyword evidence="3" id="KW-1185">Reference proteome</keyword>
<sequence>MIDHAEQIPLPEEPPELDGAPLPCDHSDPDQFTLDGASFQVLGYDHGRYFYLPRGTRQVVELTAAGHNKPNLTGLAPLQWWERKFPNKKTGVHWDTAINACLRACERKGVYDAGKVRGRGAWEDDGRSVLHLGDRLIVDGIATDVGCIESEYVYEQAAAIDAGMNEKPLSTKEANRFAELCNLPSWESGIYGRLLAGWCVVAPICGAMSWRPHLWITGQAGTGKTWCADNIVKPAVGPIGLHVQGATTEAGLRQFLKHDARPILFDEAEGETQKAAGKIQAVLELMRQASSETGAGIIKGSSSGAAQTYFIRSMACLASIVPAATQAADIGRITVLTLCRNCGPDAKSQFEFLQRTVHELLTDEWCAALRARTVLLIPTIKRNVKTFTRAAAGHVGNARAGDQLGTLLAGAYSLFSTSEISPEEATAWIKKQDWGALAPTAADTQADEFRCLSNILENTIRIDAGRGIADMAIGEVVGVVSGRAGGYDGLDAAKLAQALGRTGLKVKTASEDLLVSNNHREIGKILRDTPWSKNWDVLLLRLPGAERAGAVYFSGSTSRAVSIPLDTVFPALED</sequence>
<dbReference type="Proteomes" id="UP000002534">
    <property type="component" value="Chromosome"/>
</dbReference>
<evidence type="ECO:0000313" key="3">
    <source>
        <dbReference type="Proteomes" id="UP000002534"/>
    </source>
</evidence>
<dbReference type="HOGENOM" id="CLU_027854_0_0_7"/>
<dbReference type="AlphaFoldDB" id="Q3A3J4"/>
<proteinExistence type="predicted"/>
<dbReference type="KEGG" id="pca:Pcar_1822"/>
<dbReference type="EMBL" id="CP000142">
    <property type="protein sequence ID" value="ABA89063.1"/>
    <property type="molecule type" value="Genomic_DNA"/>
</dbReference>
<accession>Q3A3J4</accession>
<evidence type="ECO:0000256" key="1">
    <source>
        <dbReference type="SAM" id="MobiDB-lite"/>
    </source>
</evidence>
<evidence type="ECO:0000313" key="2">
    <source>
        <dbReference type="EMBL" id="ABA89063.1"/>
    </source>
</evidence>
<dbReference type="RefSeq" id="WP_011341564.1">
    <property type="nucleotide sequence ID" value="NC_007498.2"/>
</dbReference>
<dbReference type="STRING" id="338963.Pcar_1822"/>
<dbReference type="OrthoDB" id="5400740at2"/>
<gene>
    <name evidence="2" type="ordered locus">Pcar_1822</name>
</gene>
<reference evidence="3" key="1">
    <citation type="submission" date="2005-10" db="EMBL/GenBank/DDBJ databases">
        <title>Complete sequence of Pelobacter carbinolicus DSM 2380.</title>
        <authorList>
            <person name="Copeland A."/>
            <person name="Lucas S."/>
            <person name="Lapidus A."/>
            <person name="Barry K."/>
            <person name="Detter J.C."/>
            <person name="Glavina T."/>
            <person name="Hammon N."/>
            <person name="Israni S."/>
            <person name="Pitluck S."/>
            <person name="Chertkov O."/>
            <person name="Schmutz J."/>
            <person name="Larimer F."/>
            <person name="Land M."/>
            <person name="Kyrpides N."/>
            <person name="Ivanova N."/>
            <person name="Richardson P."/>
        </authorList>
    </citation>
    <scope>NUCLEOTIDE SEQUENCE [LARGE SCALE GENOMIC DNA]</scope>
    <source>
        <strain evidence="3">DSM 2380 / NBRC 103641 / GraBd1</strain>
    </source>
</reference>
<protein>
    <submittedName>
        <fullName evidence="2">Uncharacterized protein</fullName>
    </submittedName>
</protein>
<dbReference type="eggNOG" id="COG4643">
    <property type="taxonomic scope" value="Bacteria"/>
</dbReference>
<feature type="region of interest" description="Disordered" evidence="1">
    <location>
        <begin position="1"/>
        <end position="22"/>
    </location>
</feature>
<reference evidence="2 3" key="2">
    <citation type="journal article" date="2012" name="BMC Genomics">
        <title>The genome of Pelobacter carbinolicus reveals surprising metabolic capabilities and physiological features.</title>
        <authorList>
            <person name="Aklujkar M."/>
            <person name="Haveman S.A."/>
            <person name="Didonato R.Jr."/>
            <person name="Chertkov O."/>
            <person name="Han C.S."/>
            <person name="Land M.L."/>
            <person name="Brown P."/>
            <person name="Lovley D.R."/>
        </authorList>
    </citation>
    <scope>NUCLEOTIDE SEQUENCE [LARGE SCALE GENOMIC DNA]</scope>
    <source>
        <strain evidence="3">DSM 2380 / NBRC 103641 / GraBd1</strain>
    </source>
</reference>
<organism evidence="2 3">
    <name type="scientific">Syntrophotalea carbinolica (strain DSM 2380 / NBRC 103641 / GraBd1)</name>
    <name type="common">Pelobacter carbinolicus</name>
    <dbReference type="NCBI Taxonomy" id="338963"/>
    <lineage>
        <taxon>Bacteria</taxon>
        <taxon>Pseudomonadati</taxon>
        <taxon>Thermodesulfobacteriota</taxon>
        <taxon>Desulfuromonadia</taxon>
        <taxon>Desulfuromonadales</taxon>
        <taxon>Syntrophotaleaceae</taxon>
        <taxon>Syntrophotalea</taxon>
    </lineage>
</organism>